<evidence type="ECO:0000256" key="1">
    <source>
        <dbReference type="ARBA" id="ARBA00022679"/>
    </source>
</evidence>
<dbReference type="InterPro" id="IPR027417">
    <property type="entry name" value="P-loop_NTPase"/>
</dbReference>
<dbReference type="PANTHER" id="PTHR12788">
    <property type="entry name" value="PROTEIN-TYROSINE SULFOTRANSFERASE 2"/>
    <property type="match status" value="1"/>
</dbReference>
<dbReference type="SUPFAM" id="SSF48452">
    <property type="entry name" value="TPR-like"/>
    <property type="match status" value="1"/>
</dbReference>
<accession>A0AAW9RAL2</accession>
<dbReference type="Gene3D" id="1.25.40.10">
    <property type="entry name" value="Tetratricopeptide repeat domain"/>
    <property type="match status" value="1"/>
</dbReference>
<dbReference type="EMBL" id="JBBDHC010000016">
    <property type="protein sequence ID" value="MEJ1250204.1"/>
    <property type="molecule type" value="Genomic_DNA"/>
</dbReference>
<reference evidence="2 3" key="1">
    <citation type="journal article" date="2016" name="Antonie Van Leeuwenhoek">
        <title>Denitratimonas tolerans gen. nov., sp. nov., a denitrifying bacterium isolated from a bioreactor for tannery wastewater treatment.</title>
        <authorList>
            <person name="Han S.I."/>
            <person name="Kim J.O."/>
            <person name="Lee Y.R."/>
            <person name="Ekpeghere K.I."/>
            <person name="Koh S.C."/>
            <person name="Whang K.S."/>
        </authorList>
    </citation>
    <scope>NUCLEOTIDE SEQUENCE [LARGE SCALE GENOMIC DNA]</scope>
    <source>
        <strain evidence="2 3">KACC 17565</strain>
    </source>
</reference>
<dbReference type="InterPro" id="IPR011990">
    <property type="entry name" value="TPR-like_helical_dom_sf"/>
</dbReference>
<dbReference type="RefSeq" id="WP_337335908.1">
    <property type="nucleotide sequence ID" value="NZ_JBBDHC010000016.1"/>
</dbReference>
<dbReference type="GO" id="GO:0008476">
    <property type="term" value="F:protein-tyrosine sulfotransferase activity"/>
    <property type="evidence" value="ECO:0007669"/>
    <property type="project" value="InterPro"/>
</dbReference>
<dbReference type="Gene3D" id="3.40.50.300">
    <property type="entry name" value="P-loop containing nucleotide triphosphate hydrolases"/>
    <property type="match status" value="1"/>
</dbReference>
<keyword evidence="1" id="KW-0808">Transferase</keyword>
<gene>
    <name evidence="2" type="ORF">WB794_11035</name>
</gene>
<dbReference type="AlphaFoldDB" id="A0AAW9RAL2"/>
<comment type="caution">
    <text evidence="2">The sequence shown here is derived from an EMBL/GenBank/DDBJ whole genome shotgun (WGS) entry which is preliminary data.</text>
</comment>
<name>A0AAW9RAL2_9GAMM</name>
<dbReference type="InterPro" id="IPR026634">
    <property type="entry name" value="TPST-like"/>
</dbReference>
<keyword evidence="3" id="KW-1185">Reference proteome</keyword>
<evidence type="ECO:0000313" key="2">
    <source>
        <dbReference type="EMBL" id="MEJ1250204.1"/>
    </source>
</evidence>
<dbReference type="Proteomes" id="UP001364472">
    <property type="component" value="Unassembled WGS sequence"/>
</dbReference>
<protein>
    <submittedName>
        <fullName evidence="2">Sulfotransferase</fullName>
    </submittedName>
</protein>
<dbReference type="PANTHER" id="PTHR12788:SF10">
    <property type="entry name" value="PROTEIN-TYROSINE SULFOTRANSFERASE"/>
    <property type="match status" value="1"/>
</dbReference>
<proteinExistence type="predicted"/>
<organism evidence="2 3">
    <name type="scientific">Denitratimonas tolerans</name>
    <dbReference type="NCBI Taxonomy" id="1338420"/>
    <lineage>
        <taxon>Bacteria</taxon>
        <taxon>Pseudomonadati</taxon>
        <taxon>Pseudomonadota</taxon>
        <taxon>Gammaproteobacteria</taxon>
        <taxon>Lysobacterales</taxon>
        <taxon>Lysobacteraceae</taxon>
        <taxon>Denitratimonas</taxon>
    </lineage>
</organism>
<dbReference type="Pfam" id="PF13469">
    <property type="entry name" value="Sulfotransfer_3"/>
    <property type="match status" value="1"/>
</dbReference>
<dbReference type="SUPFAM" id="SSF52540">
    <property type="entry name" value="P-loop containing nucleoside triphosphate hydrolases"/>
    <property type="match status" value="1"/>
</dbReference>
<sequence>MSAGTDPTRALLDHALPLVERGDLASLRHVLDGIPAVPERLARHLVETSYAEALAGRYRASRAAALLAFALSPKDADTRRQLAARLRTTNDVPQLLDLIRASGPPARIPIPLLLGYAAQLSYLNLQERALAYLDEARRGDPDYPPTLLSRGQVLTYLGRAEAARAEFERCIAIAPRIGQAHWFLSHVRRATPADNRVARLREALAQARLPAQEEASFAFALHKELDDLGEIDGAWQALVRACAAKRGTLKYAIGDTRRRVDALLAMPPLASAAAADGPVPIFIVGMHRSGTTLLEQLLDASAQVQGIGEMYDFTCAMRHATDHPCRGVIDATLIERAAGADLAAAGRRYLAGLAWRLDARPFFTDKLPTNFFNLGFICAALPQARILHLRRDPMETCFSNLRELFSDVNAHSYDQAELADYCLQYQRLMAHWHARHPGRILDVDYAQLTADPAGTMRRVAAFCGIAYQDAMSDPRSSTRAVATASALQVRSGVVRRDTPKWLPYAAHLRPLAEALARGAGAA</sequence>
<evidence type="ECO:0000313" key="3">
    <source>
        <dbReference type="Proteomes" id="UP001364472"/>
    </source>
</evidence>